<dbReference type="Pfam" id="PF02481">
    <property type="entry name" value="DNA_processg_A"/>
    <property type="match status" value="1"/>
</dbReference>
<evidence type="ECO:0000259" key="2">
    <source>
        <dbReference type="Pfam" id="PF02481"/>
    </source>
</evidence>
<gene>
    <name evidence="4" type="ORF">BC349_15775</name>
</gene>
<dbReference type="Pfam" id="PF14520">
    <property type="entry name" value="HHH_5"/>
    <property type="match status" value="1"/>
</dbReference>
<keyword evidence="5" id="KW-1185">Reference proteome</keyword>
<name>A0ABR7MCQ0_9BACT</name>
<dbReference type="InterPro" id="IPR036388">
    <property type="entry name" value="WH-like_DNA-bd_sf"/>
</dbReference>
<evidence type="ECO:0000313" key="5">
    <source>
        <dbReference type="Proteomes" id="UP000765802"/>
    </source>
</evidence>
<proteinExistence type="inferred from homology"/>
<dbReference type="SUPFAM" id="SSF47781">
    <property type="entry name" value="RuvA domain 2-like"/>
    <property type="match status" value="1"/>
</dbReference>
<dbReference type="InterPro" id="IPR041614">
    <property type="entry name" value="DprA_WH"/>
</dbReference>
<accession>A0ABR7MCQ0</accession>
<sequence length="367" mass="40523">MSEERVYQLALTQVPHIGYVHAKILVDTFKSAEAVFRAPLRQLEALPGIGEARARSIMHFRDFAPSEKMLRQVESQGIQLVFLSDETYPLRLLRCIDPPTLMFYKGLADLNADRMIAVIGTRMHTEYARLQTEKFIRDLSDHRITIISGMAYGIDGLAHRSALKYSLPTIGVLAHGLDSIYPPEHSGLAREMIRANGGLLTEFPVGAKADRHHFPVRNRVVAGLCDAVVVMETGTRGGSMITAELADGYGTSVFALPGRVTDRQSEGCNQLLRRKKASIITCAQDFLDEMNWLPRKAGSVAPQLTLPYELNAAEAVIVHLLGTYETLPIDQLYILSGLNSGAAASAILELELKNIITTLPGKRYRLV</sequence>
<comment type="similarity">
    <text evidence="1">Belongs to the DprA/Smf family.</text>
</comment>
<evidence type="ECO:0000313" key="4">
    <source>
        <dbReference type="EMBL" id="MBC6492520.1"/>
    </source>
</evidence>
<dbReference type="Gene3D" id="3.40.50.450">
    <property type="match status" value="1"/>
</dbReference>
<evidence type="ECO:0000259" key="3">
    <source>
        <dbReference type="Pfam" id="PF17782"/>
    </source>
</evidence>
<dbReference type="Proteomes" id="UP000765802">
    <property type="component" value="Unassembled WGS sequence"/>
</dbReference>
<dbReference type="EMBL" id="MBUA01000028">
    <property type="protein sequence ID" value="MBC6492520.1"/>
    <property type="molecule type" value="Genomic_DNA"/>
</dbReference>
<feature type="domain" description="DprA winged helix" evidence="3">
    <location>
        <begin position="307"/>
        <end position="362"/>
    </location>
</feature>
<comment type="caution">
    <text evidence="4">The sequence shown here is derived from an EMBL/GenBank/DDBJ whole genome shotgun (WGS) entry which is preliminary data.</text>
</comment>
<dbReference type="Pfam" id="PF17782">
    <property type="entry name" value="WHD_DprA"/>
    <property type="match status" value="1"/>
</dbReference>
<dbReference type="NCBIfam" id="TIGR00732">
    <property type="entry name" value="dprA"/>
    <property type="match status" value="1"/>
</dbReference>
<dbReference type="InterPro" id="IPR003488">
    <property type="entry name" value="DprA"/>
</dbReference>
<dbReference type="SUPFAM" id="SSF102405">
    <property type="entry name" value="MCP/YpsA-like"/>
    <property type="match status" value="1"/>
</dbReference>
<dbReference type="RefSeq" id="WP_187257839.1">
    <property type="nucleotide sequence ID" value="NZ_JBHULF010000020.1"/>
</dbReference>
<dbReference type="InterPro" id="IPR057666">
    <property type="entry name" value="DrpA_SLOG"/>
</dbReference>
<evidence type="ECO:0000256" key="1">
    <source>
        <dbReference type="ARBA" id="ARBA00006525"/>
    </source>
</evidence>
<organism evidence="4 5">
    <name type="scientific">Flavihumibacter stibioxidans</name>
    <dbReference type="NCBI Taxonomy" id="1834163"/>
    <lineage>
        <taxon>Bacteria</taxon>
        <taxon>Pseudomonadati</taxon>
        <taxon>Bacteroidota</taxon>
        <taxon>Chitinophagia</taxon>
        <taxon>Chitinophagales</taxon>
        <taxon>Chitinophagaceae</taxon>
        <taxon>Flavihumibacter</taxon>
    </lineage>
</organism>
<protein>
    <submittedName>
        <fullName evidence="4">DNA protecting protein DprA</fullName>
    </submittedName>
</protein>
<dbReference type="PANTHER" id="PTHR43022:SF1">
    <property type="entry name" value="PROTEIN SMF"/>
    <property type="match status" value="1"/>
</dbReference>
<dbReference type="Gene3D" id="1.10.10.10">
    <property type="entry name" value="Winged helix-like DNA-binding domain superfamily/Winged helix DNA-binding domain"/>
    <property type="match status" value="1"/>
</dbReference>
<dbReference type="InterPro" id="IPR010994">
    <property type="entry name" value="RuvA_2-like"/>
</dbReference>
<reference evidence="4 5" key="1">
    <citation type="submission" date="2016-07" db="EMBL/GenBank/DDBJ databases">
        <title>Genome analysis of Flavihumibacter stibioxidans YS-17.</title>
        <authorList>
            <person name="Shi K."/>
            <person name="Han Y."/>
            <person name="Wang G."/>
        </authorList>
    </citation>
    <scope>NUCLEOTIDE SEQUENCE [LARGE SCALE GENOMIC DNA]</scope>
    <source>
        <strain evidence="4 5">YS-17</strain>
    </source>
</reference>
<feature type="domain" description="Smf/DprA SLOG" evidence="2">
    <location>
        <begin position="80"/>
        <end position="290"/>
    </location>
</feature>
<dbReference type="PANTHER" id="PTHR43022">
    <property type="entry name" value="PROTEIN SMF"/>
    <property type="match status" value="1"/>
</dbReference>